<reference evidence="1 2" key="1">
    <citation type="journal article" date="2011" name="J. Bacteriol.">
        <title>Genome sequence of 'Pedosphaera parvula' Ellin514, an aerobic Verrucomicrobial isolate from pasture soil.</title>
        <authorList>
            <person name="Kant R."/>
            <person name="van Passel M.W."/>
            <person name="Sangwan P."/>
            <person name="Palva A."/>
            <person name="Lucas S."/>
            <person name="Copeland A."/>
            <person name="Lapidus A."/>
            <person name="Glavina Del Rio T."/>
            <person name="Dalin E."/>
            <person name="Tice H."/>
            <person name="Bruce D."/>
            <person name="Goodwin L."/>
            <person name="Pitluck S."/>
            <person name="Chertkov O."/>
            <person name="Larimer F.W."/>
            <person name="Land M.L."/>
            <person name="Hauser L."/>
            <person name="Brettin T.S."/>
            <person name="Detter J.C."/>
            <person name="Han S."/>
            <person name="de Vos W.M."/>
            <person name="Janssen P.H."/>
            <person name="Smidt H."/>
        </authorList>
    </citation>
    <scope>NUCLEOTIDE SEQUENCE [LARGE SCALE GENOMIC DNA]</scope>
    <source>
        <strain evidence="1 2">Ellin514</strain>
    </source>
</reference>
<dbReference type="Proteomes" id="UP000003688">
    <property type="component" value="Unassembled WGS sequence"/>
</dbReference>
<protein>
    <recommendedName>
        <fullName evidence="3">Pyrrolo-quinoline quinone</fullName>
    </recommendedName>
</protein>
<dbReference type="InterPro" id="IPR011047">
    <property type="entry name" value="Quinoprotein_ADH-like_sf"/>
</dbReference>
<evidence type="ECO:0000313" key="2">
    <source>
        <dbReference type="Proteomes" id="UP000003688"/>
    </source>
</evidence>
<comment type="caution">
    <text evidence="1">The sequence shown here is derived from an EMBL/GenBank/DDBJ whole genome shotgun (WGS) entry which is preliminary data.</text>
</comment>
<evidence type="ECO:0000313" key="1">
    <source>
        <dbReference type="EMBL" id="EEF62343.1"/>
    </source>
</evidence>
<dbReference type="Gene3D" id="2.40.10.480">
    <property type="match status" value="1"/>
</dbReference>
<dbReference type="AlphaFoldDB" id="B9XCZ7"/>
<sequence>MFFTQQIEETKPSARLTGQYFFMMDRRGWITCGLVGSFLVVASAFAQVNVLTYHNDNGRTGQNLNETILTPTNVNQTTFGKLGSYTVDGQIYTQPLYVSNLLLPGQGTHNVVFVATQHNTVYAFDADSNAGPTRGLIWQTNLGPSAITPNNDFGNRYQPYPDIRPEVGITGTPVIDLASGTLFVDAFTHEGTNYFHRLHALNLTSGTEQPNGPVVVTASIPGVGAGSIGGRQIFNARQQLQRSALTLAGGILYVAYCGYGDTDPYHGWVIGFNPANLQQLTNYVFNTTPNSATGAYGTNAGEGGIWMAGGGLAVDANTNLYFEVGNGIFNATNNSGGTEYGDGFIRLSTTNRLAVADYFVPYNQLALQAADKDLGSGGLLILPDQPGVFPHLMVGSGKEGKMYLMNRDLMTTGNNHYNATGTVDYVLQTITGQITGSFDTPAYFNGRIYYVGTGDKLKAFALNNGLLVASPVSVGPRTFGFPGSTPSVTANGTNNGIIWTLQMGSPAVLAAYDPVDLTTEIYNSTQAAGNRDQLPSGVKFAVPTIANGKVYIGGQYALSIFGILADTNLFTSPDIAPQGTAILGVKDTISSGTETSLVHAGVIGAINDGDSSTRVDTFNGTGTSTASFVGVVWNQPLTNPIVRLELSLAIFFDGGWLGVNDAGPGAGGSLSATLHLVEPTVQVTTNGGSTWTTAEHTSDYLQALNGQQLPAVVSGPPTHVTANFQLSEPQEGINGVRIIGTEGGTASGGFLGVFELAVKTSTPQPVKLMNVAIASGQVQFEFDSQTAVTHLVQFKTSATADWQTLASIKGDGTRKQVTDNLADAERIYRVTSQ</sequence>
<evidence type="ECO:0008006" key="3">
    <source>
        <dbReference type="Google" id="ProtNLM"/>
    </source>
</evidence>
<dbReference type="SUPFAM" id="SSF50998">
    <property type="entry name" value="Quinoprotein alcohol dehydrogenase-like"/>
    <property type="match status" value="1"/>
</dbReference>
<proteinExistence type="predicted"/>
<organism evidence="1 2">
    <name type="scientific">Pedosphaera parvula (strain Ellin514)</name>
    <dbReference type="NCBI Taxonomy" id="320771"/>
    <lineage>
        <taxon>Bacteria</taxon>
        <taxon>Pseudomonadati</taxon>
        <taxon>Verrucomicrobiota</taxon>
        <taxon>Pedosphaerae</taxon>
        <taxon>Pedosphaerales</taxon>
        <taxon>Pedosphaeraceae</taxon>
        <taxon>Pedosphaera</taxon>
    </lineage>
</organism>
<gene>
    <name evidence="1" type="ORF">Cflav_PD4978</name>
</gene>
<dbReference type="EMBL" id="ABOX02000005">
    <property type="protein sequence ID" value="EEF62343.1"/>
    <property type="molecule type" value="Genomic_DNA"/>
</dbReference>
<dbReference type="STRING" id="320771.Cflav_PD4978"/>
<keyword evidence="2" id="KW-1185">Reference proteome</keyword>
<accession>B9XCZ7</accession>
<name>B9XCZ7_PEDPL</name>